<dbReference type="InterPro" id="IPR036770">
    <property type="entry name" value="Ankyrin_rpt-contain_sf"/>
</dbReference>
<dbReference type="Gene3D" id="1.25.40.20">
    <property type="entry name" value="Ankyrin repeat-containing domain"/>
    <property type="match status" value="1"/>
</dbReference>
<reference evidence="2" key="1">
    <citation type="journal article" date="2021" name="Nat. Commun.">
        <title>Genetic determinants of endophytism in the Arabidopsis root mycobiome.</title>
        <authorList>
            <person name="Mesny F."/>
            <person name="Miyauchi S."/>
            <person name="Thiergart T."/>
            <person name="Pickel B."/>
            <person name="Atanasova L."/>
            <person name="Karlsson M."/>
            <person name="Huettel B."/>
            <person name="Barry K.W."/>
            <person name="Haridas S."/>
            <person name="Chen C."/>
            <person name="Bauer D."/>
            <person name="Andreopoulos W."/>
            <person name="Pangilinan J."/>
            <person name="LaButti K."/>
            <person name="Riley R."/>
            <person name="Lipzen A."/>
            <person name="Clum A."/>
            <person name="Drula E."/>
            <person name="Henrissat B."/>
            <person name="Kohler A."/>
            <person name="Grigoriev I.V."/>
            <person name="Martin F.M."/>
            <person name="Hacquard S."/>
        </authorList>
    </citation>
    <scope>NUCLEOTIDE SEQUENCE</scope>
    <source>
        <strain evidence="2">MPI-CAGE-AT-0021</strain>
    </source>
</reference>
<keyword evidence="1" id="KW-0040">ANK repeat</keyword>
<accession>A0A9P9JEP4</accession>
<dbReference type="EMBL" id="JAGMUU010000004">
    <property type="protein sequence ID" value="KAH7155373.1"/>
    <property type="molecule type" value="Genomic_DNA"/>
</dbReference>
<keyword evidence="3" id="KW-1185">Reference proteome</keyword>
<dbReference type="SUPFAM" id="SSF48403">
    <property type="entry name" value="Ankyrin repeat"/>
    <property type="match status" value="1"/>
</dbReference>
<proteinExistence type="predicted"/>
<sequence>MEATAAGIAFLQISTDIVKCVVKIHQLWQEVKNLPEEIKEMLSELEVIGSMFEEIQEQLEADTHSLIRDDAPIRRNLKLATLAHNGLNGMIKDMEKQIGSGKGLKKKTAMVRIIMKKDILEQHQQKLSRTIELLHLAIASHQLALTKRNPEVISKLVTTELMPYLARQNTAKLLADECEEAEFRDKKHGRNSNLISGSRKLVVNRAEYASSKLGKFAWAYTQQTGAWQVYIQWPSWLSESIYEIESNPTFGGWMYNFRTYNVVPDNSEIITRVHKGDRDGVLELFRTRKASPFDRDKDGASLLIYAAKTGHYETCKLLLRMGLDNVLNDTSGGDVLVVTVMETDFAGRRSRNHSQPVNEFHRVAELFNAYLDEPDTTMILRLFNCWSGFADDTWMRTFQKRFLPSLYTGPIRFRLETFRLGSFHMRSATEPLRFLSENANVRPGDVQQSTRERLSLVHSAALALGIRWTDEVLYPGKHVFPLPFVYNDDWSELVRKVASAAGKEDLHVVETVTPWDVYQVPAWRGTPLVSVIGGALCYLSPDTSFAKWDAVLQASIQRWVLDLQAAGVDLIEYGRREVLALRGEIRGALDADAIESSRYQVRHKMPDEMRPNRVREVGYEWNDSHWVPIRLLGLEVGSRPEDWRIEWVPEFEWMAQEFWKLVEKESIVMPGSWIE</sequence>
<dbReference type="OrthoDB" id="3200163at2759"/>
<feature type="repeat" description="ANK" evidence="1">
    <location>
        <begin position="298"/>
        <end position="330"/>
    </location>
</feature>
<organism evidence="2 3">
    <name type="scientific">Dactylonectria estremocensis</name>
    <dbReference type="NCBI Taxonomy" id="1079267"/>
    <lineage>
        <taxon>Eukaryota</taxon>
        <taxon>Fungi</taxon>
        <taxon>Dikarya</taxon>
        <taxon>Ascomycota</taxon>
        <taxon>Pezizomycotina</taxon>
        <taxon>Sordariomycetes</taxon>
        <taxon>Hypocreomycetidae</taxon>
        <taxon>Hypocreales</taxon>
        <taxon>Nectriaceae</taxon>
        <taxon>Dactylonectria</taxon>
    </lineage>
</organism>
<dbReference type="PROSITE" id="PS50088">
    <property type="entry name" value="ANK_REPEAT"/>
    <property type="match status" value="1"/>
</dbReference>
<dbReference type="Proteomes" id="UP000717696">
    <property type="component" value="Unassembled WGS sequence"/>
</dbReference>
<dbReference type="AlphaFoldDB" id="A0A9P9JEP4"/>
<evidence type="ECO:0008006" key="4">
    <source>
        <dbReference type="Google" id="ProtNLM"/>
    </source>
</evidence>
<protein>
    <recommendedName>
        <fullName evidence="4">NACHT-NTPase and P-loop NTPases N-terminal domain-containing protein</fullName>
    </recommendedName>
</protein>
<comment type="caution">
    <text evidence="2">The sequence shown here is derived from an EMBL/GenBank/DDBJ whole genome shotgun (WGS) entry which is preliminary data.</text>
</comment>
<evidence type="ECO:0000313" key="2">
    <source>
        <dbReference type="EMBL" id="KAH7155373.1"/>
    </source>
</evidence>
<gene>
    <name evidence="2" type="ORF">B0J13DRAFT_224133</name>
</gene>
<evidence type="ECO:0000313" key="3">
    <source>
        <dbReference type="Proteomes" id="UP000717696"/>
    </source>
</evidence>
<dbReference type="PROSITE" id="PS50297">
    <property type="entry name" value="ANK_REP_REGION"/>
    <property type="match status" value="1"/>
</dbReference>
<dbReference type="InterPro" id="IPR002110">
    <property type="entry name" value="Ankyrin_rpt"/>
</dbReference>
<name>A0A9P9JEP4_9HYPO</name>
<evidence type="ECO:0000256" key="1">
    <source>
        <dbReference type="PROSITE-ProRule" id="PRU00023"/>
    </source>
</evidence>